<gene>
    <name evidence="3" type="ORF">SVUK_LOCUS8475</name>
</gene>
<feature type="domain" description="C2H2-type" evidence="2">
    <location>
        <begin position="3"/>
        <end position="32"/>
    </location>
</feature>
<keyword evidence="1" id="KW-0862">Zinc</keyword>
<organism evidence="3 4">
    <name type="scientific">Strongylus vulgaris</name>
    <name type="common">Blood worm</name>
    <dbReference type="NCBI Taxonomy" id="40348"/>
    <lineage>
        <taxon>Eukaryota</taxon>
        <taxon>Metazoa</taxon>
        <taxon>Ecdysozoa</taxon>
        <taxon>Nematoda</taxon>
        <taxon>Chromadorea</taxon>
        <taxon>Rhabditida</taxon>
        <taxon>Rhabditina</taxon>
        <taxon>Rhabditomorpha</taxon>
        <taxon>Strongyloidea</taxon>
        <taxon>Strongylidae</taxon>
        <taxon>Strongylus</taxon>
    </lineage>
</organism>
<sequence length="85" mass="9839">MKYACDFPDCRKTFPTCGLLEDHIKMHQGVRPYNCANCGCSFFARARFAVHLSKYHRTSIRDYYHVSGLLKRDPPSDANDCLKHL</sequence>
<dbReference type="Gene3D" id="3.30.160.60">
    <property type="entry name" value="Classic Zinc Finger"/>
    <property type="match status" value="1"/>
</dbReference>
<reference evidence="3 4" key="1">
    <citation type="submission" date="2018-11" db="EMBL/GenBank/DDBJ databases">
        <authorList>
            <consortium name="Pathogen Informatics"/>
        </authorList>
    </citation>
    <scope>NUCLEOTIDE SEQUENCE [LARGE SCALE GENOMIC DNA]</scope>
</reference>
<dbReference type="Pfam" id="PF00096">
    <property type="entry name" value="zf-C2H2"/>
    <property type="match status" value="1"/>
</dbReference>
<evidence type="ECO:0000313" key="3">
    <source>
        <dbReference type="EMBL" id="VDM73477.1"/>
    </source>
</evidence>
<keyword evidence="4" id="KW-1185">Reference proteome</keyword>
<keyword evidence="1" id="KW-0479">Metal-binding</keyword>
<dbReference type="OrthoDB" id="3437960at2759"/>
<evidence type="ECO:0000256" key="1">
    <source>
        <dbReference type="PROSITE-ProRule" id="PRU00042"/>
    </source>
</evidence>
<dbReference type="Proteomes" id="UP000270094">
    <property type="component" value="Unassembled WGS sequence"/>
</dbReference>
<name>A0A3P7JBF2_STRVU</name>
<evidence type="ECO:0000313" key="4">
    <source>
        <dbReference type="Proteomes" id="UP000270094"/>
    </source>
</evidence>
<dbReference type="SMART" id="SM00355">
    <property type="entry name" value="ZnF_C2H2"/>
    <property type="match status" value="2"/>
</dbReference>
<evidence type="ECO:0000259" key="2">
    <source>
        <dbReference type="PROSITE" id="PS50157"/>
    </source>
</evidence>
<dbReference type="EMBL" id="UYYB01030921">
    <property type="protein sequence ID" value="VDM73477.1"/>
    <property type="molecule type" value="Genomic_DNA"/>
</dbReference>
<dbReference type="PROSITE" id="PS50157">
    <property type="entry name" value="ZINC_FINGER_C2H2_2"/>
    <property type="match status" value="2"/>
</dbReference>
<dbReference type="GO" id="GO:0008270">
    <property type="term" value="F:zinc ion binding"/>
    <property type="evidence" value="ECO:0007669"/>
    <property type="project" value="UniProtKB-KW"/>
</dbReference>
<protein>
    <recommendedName>
        <fullName evidence="2">C2H2-type domain-containing protein</fullName>
    </recommendedName>
</protein>
<dbReference type="PROSITE" id="PS00028">
    <property type="entry name" value="ZINC_FINGER_C2H2_1"/>
    <property type="match status" value="2"/>
</dbReference>
<dbReference type="AlphaFoldDB" id="A0A3P7JBF2"/>
<accession>A0A3P7JBF2</accession>
<dbReference type="SUPFAM" id="SSF57667">
    <property type="entry name" value="beta-beta-alpha zinc fingers"/>
    <property type="match status" value="1"/>
</dbReference>
<keyword evidence="1" id="KW-0863">Zinc-finger</keyword>
<proteinExistence type="predicted"/>
<feature type="domain" description="C2H2-type" evidence="2">
    <location>
        <begin position="33"/>
        <end position="56"/>
    </location>
</feature>
<dbReference type="InterPro" id="IPR036236">
    <property type="entry name" value="Znf_C2H2_sf"/>
</dbReference>
<dbReference type="InterPro" id="IPR013087">
    <property type="entry name" value="Znf_C2H2_type"/>
</dbReference>